<evidence type="ECO:0000256" key="3">
    <source>
        <dbReference type="ARBA" id="ARBA00023274"/>
    </source>
</evidence>
<evidence type="ECO:0000313" key="7">
    <source>
        <dbReference type="Proteomes" id="UP000606974"/>
    </source>
</evidence>
<accession>A0A8H7ALG8</accession>
<dbReference type="AlphaFoldDB" id="A0A8H7ALG8"/>
<dbReference type="InterPro" id="IPR030878">
    <property type="entry name" value="Ribosomal_uL15"/>
</dbReference>
<name>A0A8H7ALG8_9EURO</name>
<keyword evidence="2" id="KW-0689">Ribosomal protein</keyword>
<dbReference type="InterPro" id="IPR036227">
    <property type="entry name" value="Ribosomal_uL15/eL18_sf"/>
</dbReference>
<protein>
    <recommendedName>
        <fullName evidence="5">Large ribosomal subunit protein uL15/eL18 domain-containing protein</fullName>
    </recommendedName>
</protein>
<dbReference type="GO" id="GO:0003735">
    <property type="term" value="F:structural constituent of ribosome"/>
    <property type="evidence" value="ECO:0007669"/>
    <property type="project" value="InterPro"/>
</dbReference>
<evidence type="ECO:0000259" key="5">
    <source>
        <dbReference type="Pfam" id="PF00828"/>
    </source>
</evidence>
<dbReference type="GO" id="GO:0005762">
    <property type="term" value="C:mitochondrial large ribosomal subunit"/>
    <property type="evidence" value="ECO:0007669"/>
    <property type="project" value="TreeGrafter"/>
</dbReference>
<keyword evidence="3" id="KW-0687">Ribonucleoprotein</keyword>
<dbReference type="PANTHER" id="PTHR12934:SF11">
    <property type="entry name" value="LARGE RIBOSOMAL SUBUNIT PROTEIN UL15M"/>
    <property type="match status" value="1"/>
</dbReference>
<feature type="domain" description="Large ribosomal subunit protein uL15/eL18" evidence="5">
    <location>
        <begin position="110"/>
        <end position="186"/>
    </location>
</feature>
<dbReference type="Gene3D" id="3.100.10.10">
    <property type="match status" value="1"/>
</dbReference>
<reference evidence="6" key="1">
    <citation type="submission" date="2020-02" db="EMBL/GenBank/DDBJ databases">
        <authorList>
            <person name="Palmer J.M."/>
        </authorList>
    </citation>
    <scope>NUCLEOTIDE SEQUENCE</scope>
    <source>
        <strain evidence="6">EPUS1.4</strain>
        <tissue evidence="6">Thallus</tissue>
    </source>
</reference>
<dbReference type="OrthoDB" id="361383at2759"/>
<dbReference type="GO" id="GO:0006412">
    <property type="term" value="P:translation"/>
    <property type="evidence" value="ECO:0007669"/>
    <property type="project" value="InterPro"/>
</dbReference>
<organism evidence="6 7">
    <name type="scientific">Endocarpon pusillum</name>
    <dbReference type="NCBI Taxonomy" id="364733"/>
    <lineage>
        <taxon>Eukaryota</taxon>
        <taxon>Fungi</taxon>
        <taxon>Dikarya</taxon>
        <taxon>Ascomycota</taxon>
        <taxon>Pezizomycotina</taxon>
        <taxon>Eurotiomycetes</taxon>
        <taxon>Chaetothyriomycetidae</taxon>
        <taxon>Verrucariales</taxon>
        <taxon>Verrucariaceae</taxon>
        <taxon>Endocarpon</taxon>
    </lineage>
</organism>
<dbReference type="EMBL" id="JAACFV010000031">
    <property type="protein sequence ID" value="KAF7510344.1"/>
    <property type="molecule type" value="Genomic_DNA"/>
</dbReference>
<proteinExistence type="inferred from homology"/>
<dbReference type="InterPro" id="IPR005749">
    <property type="entry name" value="Ribosomal_uL15_bac-type"/>
</dbReference>
<gene>
    <name evidence="6" type="ORF">GJ744_006840</name>
</gene>
<comment type="similarity">
    <text evidence="1">Belongs to the universal ribosomal protein uL15 family.</text>
</comment>
<dbReference type="Pfam" id="PF00828">
    <property type="entry name" value="Ribosomal_L27A"/>
    <property type="match status" value="1"/>
</dbReference>
<dbReference type="Proteomes" id="UP000606974">
    <property type="component" value="Unassembled WGS sequence"/>
</dbReference>
<dbReference type="SUPFAM" id="SSF52080">
    <property type="entry name" value="Ribosomal proteins L15p and L18e"/>
    <property type="match status" value="1"/>
</dbReference>
<dbReference type="InterPro" id="IPR021131">
    <property type="entry name" value="Ribosomal_uL15/eL18"/>
</dbReference>
<evidence type="ECO:0000256" key="1">
    <source>
        <dbReference type="ARBA" id="ARBA00007320"/>
    </source>
</evidence>
<evidence type="ECO:0000313" key="6">
    <source>
        <dbReference type="EMBL" id="KAF7510344.1"/>
    </source>
</evidence>
<dbReference type="NCBIfam" id="TIGR01071">
    <property type="entry name" value="rplO_bact"/>
    <property type="match status" value="1"/>
</dbReference>
<feature type="region of interest" description="Disordered" evidence="4">
    <location>
        <begin position="48"/>
        <end position="91"/>
    </location>
</feature>
<feature type="compositionally biased region" description="Basic residues" evidence="4">
    <location>
        <begin position="66"/>
        <end position="78"/>
    </location>
</feature>
<keyword evidence="7" id="KW-1185">Reference proteome</keyword>
<dbReference type="FunFam" id="3.100.10.10:FF:000011">
    <property type="entry name" value="50S ribosomal subunit protein L15"/>
    <property type="match status" value="1"/>
</dbReference>
<dbReference type="HAMAP" id="MF_01341">
    <property type="entry name" value="Ribosomal_uL15"/>
    <property type="match status" value="1"/>
</dbReference>
<comment type="caution">
    <text evidence="6">The sequence shown here is derived from an EMBL/GenBank/DDBJ whole genome shotgun (WGS) entry which is preliminary data.</text>
</comment>
<evidence type="ECO:0000256" key="2">
    <source>
        <dbReference type="ARBA" id="ARBA00022980"/>
    </source>
</evidence>
<evidence type="ECO:0000256" key="4">
    <source>
        <dbReference type="SAM" id="MobiDB-lite"/>
    </source>
</evidence>
<dbReference type="PANTHER" id="PTHR12934">
    <property type="entry name" value="50S RIBOSOMAL PROTEIN L15"/>
    <property type="match status" value="1"/>
</dbReference>
<sequence>MPPRLIPSPLSSKPSSTLTSLSSFLLPFLHQQARPASILSSLSDTKGAYNKRIRRGRGPSSGKGKTSGRGHKGQKQHGKVPAGFTGGQTKDEVVRGPHGFKNIHAEEMSPVNLDRIQDWINQKRIDPQQPITVKELTRTRAVHGVKDGIKLLGRGANMLTTRINIVVSRASASAIAAVEALGGTVTTRYYTKYAIHRIKQGKTAPFVSLKWDPEALKNPALNKVGMGSDPVQRVKGMGFQYRLPDPTSRKDIEYYRDPAKRGYLAHTMGEGETPSLYHRLPRTDVGVKRTVTKKREDAEENRLW</sequence>